<accession>A0AAV2SE05</accession>
<dbReference type="SUPFAM" id="SSF57667">
    <property type="entry name" value="beta-beta-alpha zinc fingers"/>
    <property type="match status" value="1"/>
</dbReference>
<dbReference type="SMART" id="SM00355">
    <property type="entry name" value="ZnF_C2H2"/>
    <property type="match status" value="16"/>
</dbReference>
<feature type="domain" description="C2H2-type" evidence="4">
    <location>
        <begin position="430"/>
        <end position="453"/>
    </location>
</feature>
<dbReference type="InterPro" id="IPR036236">
    <property type="entry name" value="Znf_C2H2_sf"/>
</dbReference>
<dbReference type="PANTHER" id="PTHR21190:SF1">
    <property type="entry name" value="GH10077P"/>
    <property type="match status" value="1"/>
</dbReference>
<sequence>GGKMASAALTAGLLEALVSRGTTPSGPALHQSPASPPISEGQEDQHSAINPFLHHYQQQLQQFQENQHNHSNSDSAEKEEGGYNDQLNHLYKRHPDDPELSPAAKKRRKQSNPLKFGSSSDEESAKGDQEQMEPEISNNLPEEESRSIICPHCHVEAPNEETLRRHIIQEHLSQILVEDEPQQQHELPQQEEEKQNNISPNPLEEGEVAPLNLTSPRLEVRSLSRNQEEEVRTPPTSIPMPPSFGDGKLNLPGLLPFGPPPFLIPLLQNQERERFGMEQERGLIAHHPPPQNGRPRGIFNIDAYCDICHQEFCNKYFLKTHKANKHGIYSPDINSSPTGAPVISTSTPLGPSVTLTSPMAASPLGASPLVGPLSGSHYAGAFIAANMSSMPIRPLLPTHISGISKMSMGGMGGMKQELNKEKSGVINMEAYCELCQKEFCNKYFLKRHKSKIHGIIIDVVTKPKDPSTHQRVAPDRPEGWCDACRKDVGGRNQLNAHKMQVHGPHIVNPLQPPLNPHLQQNKIPGLPNPNMSKSYTPESSEKNRDPREYFNQWDALRENRDMQRDMWDSVRVSIDVKEARDSPKEQTPRSPWDSVSRNSVESNKERDSVDRHEGEYAEIRLEENSSQPDHNQTESHEFPLDPRDVQVMREQQHRDWEQQKNNILEREKEQYLKEKDENYERELLERARENGENKEQHERDVAMHMQKMEMQRLEREREDREREIREQERHHQIQEQELREREQHRWIQEMKEREKEQLRLEQYERERKLQQMEYEKNVKQEISEIEQITRVQGENPEMDHNQKNGSHNTPAVMNEVEVHNEIPSVNRGMGPEGHRTPGGSSTDESSRDAGLIARVGQPAMVQAPPGTKFTPEQLRQLGVINPDAFCQLCCKEFCNKYFLRTHRIKKHGIYTPEFSDRSKQKPDNAQISLARLLERQAFELRPSLPDIEGEIQCEICRRPFPSPYLLQMHKYYFHGPGQELAQQEPIPLHPHPSPHEQLRRLALQAQHHQQQHQQRMEEQHREMQEHKRLQEEERQDKIKQHHEHERSMKEREEIDSGLKVEEIHRPPVIESTGSGESDASEDLRKLQSMIMQLNRHQGEVSVRCRLCHKEVGNKYFLRAHMMTEHGIIGDDMGVPPASEGAQTPRTPHDVSTPKTSPSTTPFTTPLTTGEGQAFCSICKKDFFSRYILQQHMLSAHGIFTPPSAPITFMDRIRAEVESRDERNKPQSTSRSYCEICNKELCNKYFMKTHMLKMHGINMENGMPGGVTCDICNKELCSKYFLRVHKQNTHGLVEDPKEGEEMIDTGEIEMCPICSRRFKNVKWLRTHLTSDHGEEGKEKWRELEPLKAIIEPDPPQGPSCGICGVVVADLVALQIHVIKHHGPHINSNNSHEYGHPDRLNRVDNEDPTELRCSLCPFVAPNPAVLFAHARTHGPALSPFPGVLATQQLTCPMCSETLPGLEAYQQHLIQHQLQELLKPHLEKGEGLESMPEQAQPHFQPEDMQSDIQKTPTKSVPKVRRKRWRCTKCSHKFPSRVLCLAHVHATHNPRSRGTWLGRSAIQNKLYKCRKCGAVARKLSALRQHIRQQHRLGPSVPTSHATPTKSTANGRFVMQPFLLNSEHMMNSENKINGVSDNNVNGNEKDNIQEQFVPSLVYLPVAKRVDHPLTVSFSLTPA</sequence>
<evidence type="ECO:0000256" key="2">
    <source>
        <dbReference type="SAM" id="Coils"/>
    </source>
</evidence>
<dbReference type="PROSITE" id="PS00028">
    <property type="entry name" value="ZINC_FINGER_C2H2_1"/>
    <property type="match status" value="11"/>
</dbReference>
<feature type="compositionally biased region" description="Polar residues" evidence="3">
    <location>
        <begin position="529"/>
        <end position="538"/>
    </location>
</feature>
<evidence type="ECO:0000313" key="5">
    <source>
        <dbReference type="EMBL" id="CAL4179334.1"/>
    </source>
</evidence>
<name>A0AAV2SE05_MEGNR</name>
<organism evidence="5 6">
    <name type="scientific">Meganyctiphanes norvegica</name>
    <name type="common">Northern krill</name>
    <name type="synonym">Thysanopoda norvegica</name>
    <dbReference type="NCBI Taxonomy" id="48144"/>
    <lineage>
        <taxon>Eukaryota</taxon>
        <taxon>Metazoa</taxon>
        <taxon>Ecdysozoa</taxon>
        <taxon>Arthropoda</taxon>
        <taxon>Crustacea</taxon>
        <taxon>Multicrustacea</taxon>
        <taxon>Malacostraca</taxon>
        <taxon>Eumalacostraca</taxon>
        <taxon>Eucarida</taxon>
        <taxon>Euphausiacea</taxon>
        <taxon>Euphausiidae</taxon>
        <taxon>Meganyctiphanes</taxon>
    </lineage>
</organism>
<reference evidence="5 6" key="1">
    <citation type="submission" date="2024-05" db="EMBL/GenBank/DDBJ databases">
        <authorList>
            <person name="Wallberg A."/>
        </authorList>
    </citation>
    <scope>NUCLEOTIDE SEQUENCE [LARGE SCALE GENOMIC DNA]</scope>
</reference>
<feature type="region of interest" description="Disordered" evidence="3">
    <location>
        <begin position="1495"/>
        <end position="1516"/>
    </location>
</feature>
<feature type="compositionally biased region" description="Basic and acidic residues" evidence="3">
    <location>
        <begin position="539"/>
        <end position="548"/>
    </location>
</feature>
<feature type="region of interest" description="Disordered" evidence="3">
    <location>
        <begin position="577"/>
        <end position="640"/>
    </location>
</feature>
<feature type="region of interest" description="Disordered" evidence="3">
    <location>
        <begin position="180"/>
        <end position="249"/>
    </location>
</feature>
<evidence type="ECO:0000256" key="3">
    <source>
        <dbReference type="SAM" id="MobiDB-lite"/>
    </source>
</evidence>
<dbReference type="GO" id="GO:0008270">
    <property type="term" value="F:zinc ion binding"/>
    <property type="evidence" value="ECO:0007669"/>
    <property type="project" value="UniProtKB-KW"/>
</dbReference>
<dbReference type="Proteomes" id="UP001497623">
    <property type="component" value="Unassembled WGS sequence"/>
</dbReference>
<feature type="region of interest" description="Disordered" evidence="3">
    <location>
        <begin position="1003"/>
        <end position="1081"/>
    </location>
</feature>
<feature type="compositionally biased region" description="Basic and acidic residues" evidence="3">
    <location>
        <begin position="1014"/>
        <end position="1067"/>
    </location>
</feature>
<keyword evidence="6" id="KW-1185">Reference proteome</keyword>
<keyword evidence="1" id="KW-0862">Zinc</keyword>
<protein>
    <recommendedName>
        <fullName evidence="4">C2H2-type domain-containing protein</fullName>
    </recommendedName>
</protein>
<evidence type="ECO:0000256" key="1">
    <source>
        <dbReference type="PROSITE-ProRule" id="PRU00042"/>
    </source>
</evidence>
<dbReference type="Gene3D" id="3.30.160.60">
    <property type="entry name" value="Classic Zinc Finger"/>
    <property type="match status" value="4"/>
</dbReference>
<feature type="region of interest" description="Disordered" evidence="3">
    <location>
        <begin position="823"/>
        <end position="848"/>
    </location>
</feature>
<dbReference type="PANTHER" id="PTHR21190">
    <property type="entry name" value="GH10077P"/>
    <property type="match status" value="1"/>
</dbReference>
<keyword evidence="1" id="KW-0479">Metal-binding</keyword>
<feature type="region of interest" description="Disordered" evidence="3">
    <location>
        <begin position="20"/>
        <end position="145"/>
    </location>
</feature>
<feature type="region of interest" description="Disordered" evidence="3">
    <location>
        <begin position="1584"/>
        <end position="1603"/>
    </location>
</feature>
<dbReference type="PROSITE" id="PS50157">
    <property type="entry name" value="ZINC_FINGER_C2H2_2"/>
    <property type="match status" value="2"/>
</dbReference>
<dbReference type="InterPro" id="IPR013087">
    <property type="entry name" value="Znf_C2H2_type"/>
</dbReference>
<feature type="coiled-coil region" evidence="2">
    <location>
        <begin position="654"/>
        <end position="780"/>
    </location>
</feature>
<feature type="compositionally biased region" description="Basic and acidic residues" evidence="3">
    <location>
        <begin position="218"/>
        <end position="232"/>
    </location>
</feature>
<evidence type="ECO:0000313" key="6">
    <source>
        <dbReference type="Proteomes" id="UP001497623"/>
    </source>
</evidence>
<feature type="compositionally biased region" description="Basic and acidic residues" evidence="3">
    <location>
        <begin position="577"/>
        <end position="587"/>
    </location>
</feature>
<keyword evidence="1" id="KW-0863">Zinc-finger</keyword>
<feature type="non-terminal residue" evidence="5">
    <location>
        <position position="1"/>
    </location>
</feature>
<feature type="compositionally biased region" description="Low complexity" evidence="3">
    <location>
        <begin position="1003"/>
        <end position="1013"/>
    </location>
</feature>
<proteinExistence type="predicted"/>
<comment type="caution">
    <text evidence="5">The sequence shown here is derived from an EMBL/GenBank/DDBJ whole genome shotgun (WGS) entry which is preliminary data.</text>
</comment>
<feature type="domain" description="C2H2-type" evidence="4">
    <location>
        <begin position="1563"/>
        <end position="1586"/>
    </location>
</feature>
<feature type="compositionally biased region" description="Basic and acidic residues" evidence="3">
    <location>
        <begin position="602"/>
        <end position="623"/>
    </location>
</feature>
<feature type="region of interest" description="Disordered" evidence="3">
    <location>
        <begin position="514"/>
        <end position="549"/>
    </location>
</feature>
<evidence type="ECO:0000259" key="4">
    <source>
        <dbReference type="PROSITE" id="PS50157"/>
    </source>
</evidence>
<feature type="compositionally biased region" description="Low complexity" evidence="3">
    <location>
        <begin position="1152"/>
        <end position="1165"/>
    </location>
</feature>
<gene>
    <name evidence="5" type="ORF">MNOR_LOCUS35128</name>
</gene>
<feature type="compositionally biased region" description="Low complexity" evidence="3">
    <location>
        <begin position="52"/>
        <end position="70"/>
    </location>
</feature>
<keyword evidence="2" id="KW-0175">Coiled coil</keyword>
<dbReference type="EMBL" id="CAXKWB010057176">
    <property type="protein sequence ID" value="CAL4179334.1"/>
    <property type="molecule type" value="Genomic_DNA"/>
</dbReference>
<feature type="compositionally biased region" description="Basic and acidic residues" evidence="3">
    <location>
        <begin position="631"/>
        <end position="640"/>
    </location>
</feature>
<feature type="compositionally biased region" description="Polar residues" evidence="3">
    <location>
        <begin position="1592"/>
        <end position="1603"/>
    </location>
</feature>
<feature type="region of interest" description="Disordered" evidence="3">
    <location>
        <begin position="1134"/>
        <end position="1165"/>
    </location>
</feature>